<feature type="transmembrane region" description="Helical" evidence="2">
    <location>
        <begin position="365"/>
        <end position="384"/>
    </location>
</feature>
<dbReference type="InterPro" id="IPR050222">
    <property type="entry name" value="MATE_MdtK"/>
</dbReference>
<dbReference type="Pfam" id="PF01554">
    <property type="entry name" value="MatE"/>
    <property type="match status" value="2"/>
</dbReference>
<dbReference type="NCBIfam" id="TIGR00797">
    <property type="entry name" value="matE"/>
    <property type="match status" value="1"/>
</dbReference>
<reference evidence="3" key="1">
    <citation type="submission" date="2022-05" db="EMBL/GenBank/DDBJ databases">
        <authorList>
            <person name="Jo J.-H."/>
            <person name="Im W.-T."/>
        </authorList>
    </citation>
    <scope>NUCLEOTIDE SEQUENCE</scope>
    <source>
        <strain evidence="3">SE220</strain>
    </source>
</reference>
<gene>
    <name evidence="3" type="ORF">LZ538_02350</name>
</gene>
<name>A0ABT0RZQ9_9SPHN</name>
<feature type="transmembrane region" description="Helical" evidence="2">
    <location>
        <begin position="329"/>
        <end position="353"/>
    </location>
</feature>
<keyword evidence="4" id="KW-1185">Reference proteome</keyword>
<proteinExistence type="predicted"/>
<feature type="transmembrane region" description="Helical" evidence="2">
    <location>
        <begin position="101"/>
        <end position="123"/>
    </location>
</feature>
<feature type="transmembrane region" description="Helical" evidence="2">
    <location>
        <begin position="254"/>
        <end position="279"/>
    </location>
</feature>
<keyword evidence="1" id="KW-0813">Transport</keyword>
<evidence type="ECO:0000256" key="2">
    <source>
        <dbReference type="SAM" id="Phobius"/>
    </source>
</evidence>
<evidence type="ECO:0000313" key="4">
    <source>
        <dbReference type="Proteomes" id="UP001165342"/>
    </source>
</evidence>
<protein>
    <submittedName>
        <fullName evidence="3">MATE family efflux transporter</fullName>
    </submittedName>
</protein>
<keyword evidence="2" id="KW-0812">Transmembrane</keyword>
<dbReference type="Proteomes" id="UP001165342">
    <property type="component" value="Unassembled WGS sequence"/>
</dbReference>
<keyword evidence="2" id="KW-1133">Transmembrane helix</keyword>
<dbReference type="PANTHER" id="PTHR43298:SF2">
    <property type="entry name" value="FMN_FAD EXPORTER YEEO-RELATED"/>
    <property type="match status" value="1"/>
</dbReference>
<accession>A0ABT0RZQ9</accession>
<dbReference type="InterPro" id="IPR002528">
    <property type="entry name" value="MATE_fam"/>
</dbReference>
<dbReference type="CDD" id="cd13131">
    <property type="entry name" value="MATE_NorM_like"/>
    <property type="match status" value="1"/>
</dbReference>
<dbReference type="EMBL" id="JAMGBE010000001">
    <property type="protein sequence ID" value="MCL6728893.1"/>
    <property type="molecule type" value="Genomic_DNA"/>
</dbReference>
<feature type="transmembrane region" description="Helical" evidence="2">
    <location>
        <begin position="431"/>
        <end position="451"/>
    </location>
</feature>
<dbReference type="PANTHER" id="PTHR43298">
    <property type="entry name" value="MULTIDRUG RESISTANCE PROTEIN NORM-RELATED"/>
    <property type="match status" value="1"/>
</dbReference>
<dbReference type="RefSeq" id="WP_249830389.1">
    <property type="nucleotide sequence ID" value="NZ_JAMGBE010000001.1"/>
</dbReference>
<organism evidence="3 4">
    <name type="scientific">Sphingomonas hankyongi</name>
    <dbReference type="NCBI Taxonomy" id="2908209"/>
    <lineage>
        <taxon>Bacteria</taxon>
        <taxon>Pseudomonadati</taxon>
        <taxon>Pseudomonadota</taxon>
        <taxon>Alphaproteobacteria</taxon>
        <taxon>Sphingomonadales</taxon>
        <taxon>Sphingomonadaceae</taxon>
        <taxon>Sphingomonas</taxon>
    </lineage>
</organism>
<comment type="caution">
    <text evidence="3">The sequence shown here is derived from an EMBL/GenBank/DDBJ whole genome shotgun (WGS) entry which is preliminary data.</text>
</comment>
<sequence>MESDAEILPVAGRSEWRDELRAMFSLAWPLMLANLTTQIITATDVLLMGWLGATQLAAATLALNLTYTFNLLLLGLLIASSPMMATALGQRSNAVRDVRRTFRAGLWLLAFTLPPYWLLLWHVGDIMRALGQTEELASQGQTFLRAYMWCTAPWLLFQLLRNFVSALERPAVVLWLSVAGIGVNAALSWALIFGHFGLPALGLVGGGLGSTLTWATMCGALILFVSSDRHFRRFHLFGRFWRLDWERTLALVRLGWPIGATMALEMGVFALAAYFMGWIGTPAVAAHAVALQLAALTFMVPLGLGQAATVRVGLALGRGDRAGIARAGWTAWIVGVGFMGAMALIMWIVPRALVTLFLADVPENAVVIGLAVGFLRVAAAFQLVDGAQVIGAGMLRGLRDTKWPLVFALVGYWVVGLGIALWLAFSLDWRGVGIWIGLASGLAAVAVLMIWRWIMRESLGLTHLRHG</sequence>
<feature type="transmembrane region" description="Helical" evidence="2">
    <location>
        <begin position="143"/>
        <end position="160"/>
    </location>
</feature>
<evidence type="ECO:0000313" key="3">
    <source>
        <dbReference type="EMBL" id="MCL6728893.1"/>
    </source>
</evidence>
<feature type="transmembrane region" description="Helical" evidence="2">
    <location>
        <begin position="405"/>
        <end position="425"/>
    </location>
</feature>
<feature type="transmembrane region" description="Helical" evidence="2">
    <location>
        <begin position="200"/>
        <end position="225"/>
    </location>
</feature>
<feature type="transmembrane region" description="Helical" evidence="2">
    <location>
        <begin position="172"/>
        <end position="194"/>
    </location>
</feature>
<feature type="transmembrane region" description="Helical" evidence="2">
    <location>
        <begin position="26"/>
        <end position="51"/>
    </location>
</feature>
<feature type="transmembrane region" description="Helical" evidence="2">
    <location>
        <begin position="285"/>
        <end position="308"/>
    </location>
</feature>
<keyword evidence="2" id="KW-0472">Membrane</keyword>
<evidence type="ECO:0000256" key="1">
    <source>
        <dbReference type="ARBA" id="ARBA00022448"/>
    </source>
</evidence>